<keyword evidence="1" id="KW-0472">Membrane</keyword>
<organism evidence="2 3">
    <name type="scientific">Allochromatium tepidum</name>
    <dbReference type="NCBI Taxonomy" id="553982"/>
    <lineage>
        <taxon>Bacteria</taxon>
        <taxon>Pseudomonadati</taxon>
        <taxon>Pseudomonadota</taxon>
        <taxon>Gammaproteobacteria</taxon>
        <taxon>Chromatiales</taxon>
        <taxon>Chromatiaceae</taxon>
        <taxon>Allochromatium</taxon>
    </lineage>
</organism>
<proteinExistence type="predicted"/>
<protein>
    <submittedName>
        <fullName evidence="2">Uncharacterized protein</fullName>
    </submittedName>
</protein>
<keyword evidence="3" id="KW-1185">Reference proteome</keyword>
<name>A0ABM7QJD5_9GAMM</name>
<dbReference type="Proteomes" id="UP000680679">
    <property type="component" value="Chromosome"/>
</dbReference>
<reference evidence="2 3" key="1">
    <citation type="submission" date="2021-04" db="EMBL/GenBank/DDBJ databases">
        <title>Complete genome sequencing of Allochromatium tepidum strain NZ.</title>
        <authorList>
            <person name="Tsukatani Y."/>
            <person name="Mori H."/>
        </authorList>
    </citation>
    <scope>NUCLEOTIDE SEQUENCE [LARGE SCALE GENOMIC DNA]</scope>
    <source>
        <strain evidence="2 3">NZ</strain>
    </source>
</reference>
<accession>A0ABM7QJD5</accession>
<gene>
    <name evidence="2" type="ORF">Atep_05490</name>
</gene>
<keyword evidence="1" id="KW-1133">Transmembrane helix</keyword>
<sequence length="59" mass="6374">MTVRFSGSTLVEAEGHHEGASAVRLGWLWFVLGALFVAGVVFDVPALKALFRIFLEAPS</sequence>
<feature type="transmembrane region" description="Helical" evidence="1">
    <location>
        <begin position="27"/>
        <end position="51"/>
    </location>
</feature>
<evidence type="ECO:0000313" key="2">
    <source>
        <dbReference type="EMBL" id="BCU05872.1"/>
    </source>
</evidence>
<evidence type="ECO:0000256" key="1">
    <source>
        <dbReference type="SAM" id="Phobius"/>
    </source>
</evidence>
<dbReference type="EMBL" id="AP024563">
    <property type="protein sequence ID" value="BCU05872.1"/>
    <property type="molecule type" value="Genomic_DNA"/>
</dbReference>
<keyword evidence="1" id="KW-0812">Transmembrane</keyword>
<dbReference type="RefSeq" id="WP_213380181.1">
    <property type="nucleotide sequence ID" value="NZ_AP024563.1"/>
</dbReference>
<evidence type="ECO:0000313" key="3">
    <source>
        <dbReference type="Proteomes" id="UP000680679"/>
    </source>
</evidence>